<comment type="similarity">
    <text evidence="4 6">Belongs to the trehalose phosphatase family.</text>
</comment>
<comment type="catalytic activity">
    <reaction evidence="1 6">
        <text>alpha,alpha-trehalose 6-phosphate + H2O = alpha,alpha-trehalose + phosphate</text>
        <dbReference type="Rhea" id="RHEA:23420"/>
        <dbReference type="ChEBI" id="CHEBI:15377"/>
        <dbReference type="ChEBI" id="CHEBI:16551"/>
        <dbReference type="ChEBI" id="CHEBI:43474"/>
        <dbReference type="ChEBI" id="CHEBI:58429"/>
        <dbReference type="EC" id="3.1.3.12"/>
    </reaction>
</comment>
<evidence type="ECO:0000256" key="3">
    <source>
        <dbReference type="ARBA" id="ARBA00005199"/>
    </source>
</evidence>
<dbReference type="NCBIfam" id="TIGR01484">
    <property type="entry name" value="HAD-SF-IIB"/>
    <property type="match status" value="1"/>
</dbReference>
<dbReference type="InterPro" id="IPR044651">
    <property type="entry name" value="OTSB-like"/>
</dbReference>
<gene>
    <name evidence="7" type="ORF">CSSPJE1EN1_LOCUS5165</name>
</gene>
<dbReference type="InterPro" id="IPR023214">
    <property type="entry name" value="HAD_sf"/>
</dbReference>
<comment type="function">
    <text evidence="6">Removes the phosphate from trehalose 6-phosphate to produce free trehalose.</text>
</comment>
<dbReference type="Gene3D" id="3.30.70.1020">
    <property type="entry name" value="Trehalose-6-phosphate phosphatase related protein, domain 2"/>
    <property type="match status" value="1"/>
</dbReference>
<dbReference type="InterPro" id="IPR036412">
    <property type="entry name" value="HAD-like_sf"/>
</dbReference>
<sequence length="461" mass="50617">MRFPPPPPPQPLNANVYLFIFESHPIYDQTQGSTAAAERTSLVAEAAATAVAAAMSTFIRSATTKTKYISTVCAAATEPPPPPPLDSASSTPSSYSAAAQAMPILCRLQQKKHMITPAAYHATGVDMHKQPGGHLLTWLDAMKAQSPPHFHSTAATAAYTAWKKQCPSAVRMFKKLMVEAKAKQVVVFLDYDGTLSPIVDDPDQAHMSDDMRAIVKEVATYFPTAIISGRARPKVYEFVQLAELYYAGSHGMDIMGPANATNGFKAKGTRVKDKMGNDVVLFQPASEYLPLMDEVCKILSESSKGVRGARVEHNRFCVTIHFRRVKEESWGALAEKVENVLKDYPTLNLTHGRKVLEIRPAIAWDKGKAVDFLLSSLGLADSSEVFPVYIGDDRTDEDAFKVLKDLKHGCGILVTSVPKETKASFSLRDPHEVMEFLLYLVRWKKQELDGVKNGSKTSPCI</sequence>
<comment type="cofactor">
    <cofactor evidence="2 6">
        <name>a divalent metal cation</name>
        <dbReference type="ChEBI" id="CHEBI:60240"/>
    </cofactor>
</comment>
<dbReference type="NCBIfam" id="TIGR00685">
    <property type="entry name" value="T6PP"/>
    <property type="match status" value="1"/>
</dbReference>
<dbReference type="InterPro" id="IPR003337">
    <property type="entry name" value="Trehalose_PPase"/>
</dbReference>
<dbReference type="Pfam" id="PF02358">
    <property type="entry name" value="Trehalose_PPase"/>
    <property type="match status" value="1"/>
</dbReference>
<protein>
    <recommendedName>
        <fullName evidence="6">Trehalose 6-phosphate phosphatase</fullName>
        <ecNumber evidence="6">3.1.3.12</ecNumber>
    </recommendedName>
</protein>
<keyword evidence="8" id="KW-1185">Reference proteome</keyword>
<reference evidence="7" key="1">
    <citation type="submission" date="2024-02" db="EMBL/GenBank/DDBJ databases">
        <authorList>
            <consortium name="ELIXIR-Norway"/>
            <consortium name="Elixir Norway"/>
        </authorList>
    </citation>
    <scope>NUCLEOTIDE SEQUENCE</scope>
</reference>
<dbReference type="Proteomes" id="UP001497444">
    <property type="component" value="Chromosome 12"/>
</dbReference>
<organism evidence="7 8">
    <name type="scientific">Sphagnum jensenii</name>
    <dbReference type="NCBI Taxonomy" id="128206"/>
    <lineage>
        <taxon>Eukaryota</taxon>
        <taxon>Viridiplantae</taxon>
        <taxon>Streptophyta</taxon>
        <taxon>Embryophyta</taxon>
        <taxon>Bryophyta</taxon>
        <taxon>Sphagnophytina</taxon>
        <taxon>Sphagnopsida</taxon>
        <taxon>Sphagnales</taxon>
        <taxon>Sphagnaceae</taxon>
        <taxon>Sphagnum</taxon>
    </lineage>
</organism>
<evidence type="ECO:0000256" key="4">
    <source>
        <dbReference type="ARBA" id="ARBA00008770"/>
    </source>
</evidence>
<evidence type="ECO:0000313" key="7">
    <source>
        <dbReference type="EMBL" id="CAK9259687.1"/>
    </source>
</evidence>
<evidence type="ECO:0000256" key="6">
    <source>
        <dbReference type="RuleBase" id="RU361117"/>
    </source>
</evidence>
<accession>A0ABP0VYT5</accession>
<dbReference type="Gene3D" id="3.40.50.1000">
    <property type="entry name" value="HAD superfamily/HAD-like"/>
    <property type="match status" value="1"/>
</dbReference>
<evidence type="ECO:0000256" key="2">
    <source>
        <dbReference type="ARBA" id="ARBA00001968"/>
    </source>
</evidence>
<dbReference type="PANTHER" id="PTHR43768">
    <property type="entry name" value="TREHALOSE 6-PHOSPHATE PHOSPHATASE"/>
    <property type="match status" value="1"/>
</dbReference>
<dbReference type="SUPFAM" id="SSF56784">
    <property type="entry name" value="HAD-like"/>
    <property type="match status" value="1"/>
</dbReference>
<evidence type="ECO:0000256" key="1">
    <source>
        <dbReference type="ARBA" id="ARBA00000500"/>
    </source>
</evidence>
<proteinExistence type="inferred from homology"/>
<dbReference type="EC" id="3.1.3.12" evidence="6"/>
<keyword evidence="5 6" id="KW-0378">Hydrolase</keyword>
<name>A0ABP0VYT5_9BRYO</name>
<evidence type="ECO:0000313" key="8">
    <source>
        <dbReference type="Proteomes" id="UP001497444"/>
    </source>
</evidence>
<evidence type="ECO:0000256" key="5">
    <source>
        <dbReference type="ARBA" id="ARBA00022801"/>
    </source>
</evidence>
<dbReference type="CDD" id="cd01627">
    <property type="entry name" value="HAD_TPP"/>
    <property type="match status" value="1"/>
</dbReference>
<dbReference type="PANTHER" id="PTHR43768:SF3">
    <property type="entry name" value="TREHALOSE 6-PHOSPHATE PHOSPHATASE"/>
    <property type="match status" value="1"/>
</dbReference>
<dbReference type="EMBL" id="OZ020107">
    <property type="protein sequence ID" value="CAK9259687.1"/>
    <property type="molecule type" value="Genomic_DNA"/>
</dbReference>
<dbReference type="InterPro" id="IPR006379">
    <property type="entry name" value="HAD-SF_hydro_IIB"/>
</dbReference>
<comment type="pathway">
    <text evidence="3 6">Glycan biosynthesis; trehalose biosynthesis.</text>
</comment>